<keyword evidence="3" id="KW-0472">Membrane</keyword>
<dbReference type="PROSITE" id="PS50853">
    <property type="entry name" value="FN3"/>
    <property type="match status" value="2"/>
</dbReference>
<dbReference type="InterPro" id="IPR008969">
    <property type="entry name" value="CarboxyPept-like_regulatory"/>
</dbReference>
<gene>
    <name evidence="5" type="ORF">UR73_C0004G0012</name>
</gene>
<evidence type="ECO:0000313" key="5">
    <source>
        <dbReference type="EMBL" id="KKP78091.1"/>
    </source>
</evidence>
<comment type="caution">
    <text evidence="5">The sequence shown here is derived from an EMBL/GenBank/DDBJ whole genome shotgun (WGS) entry which is preliminary data.</text>
</comment>
<dbReference type="Proteomes" id="UP000034816">
    <property type="component" value="Unassembled WGS sequence"/>
</dbReference>
<dbReference type="SMART" id="SM00060">
    <property type="entry name" value="FN3"/>
    <property type="match status" value="9"/>
</dbReference>
<name>A0A0G0CPE3_9BACT</name>
<feature type="compositionally biased region" description="Low complexity" evidence="2">
    <location>
        <begin position="189"/>
        <end position="207"/>
    </location>
</feature>
<accession>A0A0G0CPE3</accession>
<dbReference type="Gene3D" id="2.60.40.10">
    <property type="entry name" value="Immunoglobulins"/>
    <property type="match status" value="6"/>
</dbReference>
<dbReference type="Gene3D" id="2.60.40.1120">
    <property type="entry name" value="Carboxypeptidase-like, regulatory domain"/>
    <property type="match status" value="2"/>
</dbReference>
<dbReference type="Pfam" id="PF13620">
    <property type="entry name" value="CarboxypepD_reg"/>
    <property type="match status" value="1"/>
</dbReference>
<dbReference type="InterPro" id="IPR013783">
    <property type="entry name" value="Ig-like_fold"/>
</dbReference>
<feature type="domain" description="Fibronectin type-III" evidence="4">
    <location>
        <begin position="480"/>
        <end position="569"/>
    </location>
</feature>
<dbReference type="InterPro" id="IPR050964">
    <property type="entry name" value="Striated_Muscle_Regulatory"/>
</dbReference>
<dbReference type="InterPro" id="IPR018765">
    <property type="entry name" value="DUF2341"/>
</dbReference>
<evidence type="ECO:0000313" key="6">
    <source>
        <dbReference type="Proteomes" id="UP000034816"/>
    </source>
</evidence>
<dbReference type="EMBL" id="LBQH01000004">
    <property type="protein sequence ID" value="KKP78091.1"/>
    <property type="molecule type" value="Genomic_DNA"/>
</dbReference>
<dbReference type="PANTHER" id="PTHR13817">
    <property type="entry name" value="TITIN"/>
    <property type="match status" value="1"/>
</dbReference>
<feature type="region of interest" description="Disordered" evidence="2">
    <location>
        <begin position="189"/>
        <end position="220"/>
    </location>
</feature>
<dbReference type="SUPFAM" id="SSF49464">
    <property type="entry name" value="Carboxypeptidase regulatory domain-like"/>
    <property type="match status" value="1"/>
</dbReference>
<evidence type="ECO:0000256" key="2">
    <source>
        <dbReference type="SAM" id="MobiDB-lite"/>
    </source>
</evidence>
<reference evidence="5 6" key="1">
    <citation type="journal article" date="2015" name="Nature">
        <title>rRNA introns, odd ribosomes, and small enigmatic genomes across a large radiation of phyla.</title>
        <authorList>
            <person name="Brown C.T."/>
            <person name="Hug L.A."/>
            <person name="Thomas B.C."/>
            <person name="Sharon I."/>
            <person name="Castelle C.J."/>
            <person name="Singh A."/>
            <person name="Wilkins M.J."/>
            <person name="Williams K.H."/>
            <person name="Banfield J.F."/>
        </authorList>
    </citation>
    <scope>NUCLEOTIDE SEQUENCE [LARGE SCALE GENOMIC DNA]</scope>
</reference>
<feature type="transmembrane region" description="Helical" evidence="3">
    <location>
        <begin position="16"/>
        <end position="37"/>
    </location>
</feature>
<evidence type="ECO:0000259" key="4">
    <source>
        <dbReference type="PROSITE" id="PS50853"/>
    </source>
</evidence>
<dbReference type="InterPro" id="IPR036116">
    <property type="entry name" value="FN3_sf"/>
</dbReference>
<dbReference type="PANTHER" id="PTHR13817:SF170">
    <property type="entry name" value="PROTEIN-TYROSINE-PHOSPHATASE"/>
    <property type="match status" value="1"/>
</dbReference>
<dbReference type="SUPFAM" id="SSF49478">
    <property type="entry name" value="Cna protein B-type domain"/>
    <property type="match status" value="1"/>
</dbReference>
<dbReference type="Pfam" id="PF10102">
    <property type="entry name" value="DUF2341"/>
    <property type="match status" value="1"/>
</dbReference>
<keyword evidence="3" id="KW-0812">Transmembrane</keyword>
<dbReference type="PATRIC" id="fig|1619097.3.peg.67"/>
<dbReference type="SUPFAM" id="SSF49265">
    <property type="entry name" value="Fibronectin type III"/>
    <property type="match status" value="6"/>
</dbReference>
<dbReference type="InterPro" id="IPR003961">
    <property type="entry name" value="FN3_dom"/>
</dbReference>
<evidence type="ECO:0000256" key="3">
    <source>
        <dbReference type="SAM" id="Phobius"/>
    </source>
</evidence>
<evidence type="ECO:0000256" key="1">
    <source>
        <dbReference type="ARBA" id="ARBA00022737"/>
    </source>
</evidence>
<feature type="transmembrane region" description="Helical" evidence="3">
    <location>
        <begin position="1552"/>
        <end position="1569"/>
    </location>
</feature>
<keyword evidence="3" id="KW-1133">Transmembrane helix</keyword>
<dbReference type="CDD" id="cd00063">
    <property type="entry name" value="FN3"/>
    <property type="match status" value="4"/>
</dbReference>
<sequence length="1829" mass="195416">MVEKKPKVKHISTRKLLVLISLLIIIILFPIALYLYMSRSTTGVAWYSNDWGFRRRIDVSNSSGGTLTNEDVLVGIDTAALVTGSKLQSDCDDLRFVDSDDNSPLSYWIEGGCNTTSTKVWVRIPSLPSAGKEIFVYYGNSSAANAEMSWSGNFILLADASCPTGWTRNTAFDSRFVYGSATYGTTGGSTSSHNHGGSLSAVSSGASAIGGTGGDPPNSECTNWATATHTLTGVIGAADSAPPYISTLFCQRSELTDIGALTFFSTDSTPSGWTRQTAFDGKFPYGAATYGTTGGSTSHTHTLSSLASGTSAGVCADINPPSPNSRPISKNTHTHPTTTINSNTSASNLPPYKVLLYVEAPSSTVTLNERLITMTSVNPPLGWTQYSAANGYFIQGGAAVNLTAQGISTHTHSATFTLGGASASMSKNASSMAMAYGGTHTHTASYTTSSVSSVPPYLTAIYSQRKVSQSVIVSSEERPVPLAPTMTQAEALSTTSIRWNFTDNATDEVGFKIYDTDNNLIATCEGVNLTYCDETGLSENTQYTRKVVAYNANGDSDYSSNASRYTLVSAPTILYGGNKTDSSIDLQSSSAINGSQMYFDCTGEGCDGGINAWVSSTVDSATGLSSNTAYDFRVKSRNGDNVETAYSATVNAYTLASVPTISLDALGPSSISVSSSLSGLGQGSSALYFDCTGTNCDEGINEWVVTEGDTVTGLSPNTEYTFAVKARNYDGTETLYSATESIYTLSDTPILSTGSISTTQVELSSSLVNIALGTSGLYFDCTGTGCDLGINEWIKETSDSATGLSPNTQYTFVVKGRNAQSVETVNSEAVSVYTLASVPTISADTILSTSISFTVGNVTNLTEGSSGVYLDCLSTACDSGINEWIQGSSDVAIGLVPNTEYQFRIKARNASGTETAYSSPITVYTGTIAPEGVDSVSRSTESLKVGLKNDINSSATEYAILETTTNKYVDFANNTLSSSEVWGTRTDFGSSDGVLVTGLNAGTQYIFKAKARNNQSVETTYSPTTAIATKLYIPTASSASDNTLSSIRWNFTDINTNETGFRIYDGNGTQVLQCAQNNIQSCLESNLSANTEYARYVRAYNAVSESDSSSVMRSGTLAQQTSIEALTNSGSGSVTMTLAQVAVSNVQIQDQGKGLYYNGTVGVMSSLPSYVTYSRNVSIQGLLPNTQYTFRVRGFNVSGVATEWSSTQSIVTYAQVPNMINVERISSGSVRVYFNNLSNPNSTQFAIKETNGNKYVDPTTGQMGSIERWGTFAEYGGDNGILVSNLDPSLQYGFSVRARNSENATTGYSNIIYIGTKAILLNIPQGISVALTDDADVVPTSVSDAQYGEQEIRIKEGVNLVADVQVLFSEDRDWSNVYIKSVPKESKAVVSFGSDSGVVKPFTMYVAQGNTNSFVICPKAKTLEEVSVNCSGGVKVTGEFPQTVTVGNNKVSVSQVILKEVKYWIADGLVGTGGQGYISEVKEPISNTISNVFKNINVSEVVGNVKGSVMDTFENTPISDLPENELQNITVAATIATVGVSAGLALGSLSQMSYMFVQSFLGLLSALGFRRKRISYGFVYDSYSKEPLGGAVIRIFSRDKSLIETAVTDSAGKFAGNLEAGNYTISVTKRGYEFPSRFVKGEDYPIQNVYNGTLSVSRASSDVQLAIPIDRKAMGGKNKTLLVTRRILQKIFPILNIVIFCVGLAIYIYMYTKYPSTGNLLIGLIYIPAFFFLLRSVFGTAGKYGKVVNDKGKGIEGVSVVMEDVEFNRVVNKRVTEKNGRYRFIMNKGVYKLDIEDENYVLKDISSVKDISVKKDNTIVAKKIVVRKI</sequence>
<feature type="transmembrane region" description="Helical" evidence="3">
    <location>
        <begin position="1691"/>
        <end position="1710"/>
    </location>
</feature>
<feature type="region of interest" description="Disordered" evidence="2">
    <location>
        <begin position="324"/>
        <end position="345"/>
    </location>
</feature>
<protein>
    <recommendedName>
        <fullName evidence="4">Fibronectin type-III domain-containing protein</fullName>
    </recommendedName>
</protein>
<organism evidence="5 6">
    <name type="scientific">candidate division WS6 bacterium GW2011_GWF1_35_23</name>
    <dbReference type="NCBI Taxonomy" id="1619097"/>
    <lineage>
        <taxon>Bacteria</taxon>
        <taxon>Candidatus Dojkabacteria</taxon>
    </lineage>
</organism>
<feature type="domain" description="Fibronectin type-III" evidence="4">
    <location>
        <begin position="1119"/>
        <end position="1215"/>
    </location>
</feature>
<keyword evidence="1" id="KW-0677">Repeat</keyword>
<feature type="transmembrane region" description="Helical" evidence="3">
    <location>
        <begin position="1716"/>
        <end position="1734"/>
    </location>
</feature>
<proteinExistence type="predicted"/>